<keyword evidence="1" id="KW-1133">Transmembrane helix</keyword>
<accession>A0A127AWX0</accession>
<dbReference type="GeneID" id="29125411"/>
<organism evidence="2 3">
    <name type="scientific">Bacillus phage SP-15</name>
    <dbReference type="NCBI Taxonomy" id="1792032"/>
    <lineage>
        <taxon>Viruses</taxon>
        <taxon>Duplodnaviria</taxon>
        <taxon>Heunggongvirae</taxon>
        <taxon>Uroviricota</taxon>
        <taxon>Caudoviricetes</taxon>
        <taxon>Thornevirus</taxon>
        <taxon>Thornevirus SP15</taxon>
    </lineage>
</organism>
<dbReference type="RefSeq" id="YP_009302632.1">
    <property type="nucleotide sequence ID" value="NC_031245.1"/>
</dbReference>
<evidence type="ECO:0000313" key="3">
    <source>
        <dbReference type="Proteomes" id="UP000203261"/>
    </source>
</evidence>
<dbReference type="EMBL" id="KT624200">
    <property type="protein sequence ID" value="AMM45043.1"/>
    <property type="molecule type" value="Genomic_DNA"/>
</dbReference>
<evidence type="ECO:0000313" key="2">
    <source>
        <dbReference type="EMBL" id="AMM45043.1"/>
    </source>
</evidence>
<sequence length="51" mass="5557">MWVTIWGVIFVFIVLTVLGLFITKNIKYALAYGIVLTLAVVGLSLLGSLSE</sequence>
<protein>
    <submittedName>
        <fullName evidence="2">Putative membrane protein</fullName>
    </submittedName>
</protein>
<dbReference type="KEGG" id="vg:29125411"/>
<gene>
    <name evidence="2" type="ORF">SP15_239A</name>
</gene>
<reference evidence="2 3" key="1">
    <citation type="submission" date="2015-08" db="EMBL/GenBank/DDBJ databases">
        <authorList>
            <person name="Babu N.S."/>
            <person name="Beckwith C.J."/>
            <person name="Beseler K.G."/>
            <person name="Brison A."/>
            <person name="Carone J.V."/>
            <person name="Caskin T.P."/>
            <person name="Diamond M."/>
            <person name="Durham M.E."/>
            <person name="Foxe J.M."/>
            <person name="Go M."/>
            <person name="Henderson B.A."/>
            <person name="Jones I.B."/>
            <person name="McGettigan J.A."/>
            <person name="Micheletti S.J."/>
            <person name="Nasrallah M.E."/>
            <person name="Ortiz D."/>
            <person name="Piller C.R."/>
            <person name="Privatt S.R."/>
            <person name="Schneider S.L."/>
            <person name="Sharp S."/>
            <person name="Smith T.C."/>
            <person name="Stanton J.D."/>
            <person name="Ullery H.E."/>
            <person name="Wilson R.J."/>
            <person name="Serrano M.G."/>
            <person name="Buck G."/>
            <person name="Lee V."/>
            <person name="Wang Y."/>
            <person name="Carvalho R."/>
            <person name="Voegtly L."/>
            <person name="Shi R."/>
            <person name="Duckworth R."/>
            <person name="Johnson A."/>
            <person name="Loviza R."/>
            <person name="Walstead R."/>
            <person name="Shah Z."/>
            <person name="Kiflezghi M."/>
            <person name="Wade K."/>
            <person name="Ball S.L."/>
            <person name="Bradley K.W."/>
            <person name="Asai D.J."/>
            <person name="Bowman C.A."/>
            <person name="Russell D.A."/>
            <person name="Pope W.H."/>
            <person name="Jacobs-Sera D."/>
            <person name="Hendrix R.W."/>
            <person name="Hatfull G.F."/>
        </authorList>
    </citation>
    <scope>NUCLEOTIDE SEQUENCE [LARGE SCALE GENOMIC DNA]</scope>
</reference>
<feature type="transmembrane region" description="Helical" evidence="1">
    <location>
        <begin position="29"/>
        <end position="49"/>
    </location>
</feature>
<keyword evidence="1" id="KW-0472">Membrane</keyword>
<dbReference type="Proteomes" id="UP000203261">
    <property type="component" value="Segment"/>
</dbReference>
<evidence type="ECO:0000256" key="1">
    <source>
        <dbReference type="SAM" id="Phobius"/>
    </source>
</evidence>
<feature type="transmembrane region" description="Helical" evidence="1">
    <location>
        <begin position="6"/>
        <end position="22"/>
    </location>
</feature>
<keyword evidence="1" id="KW-0812">Transmembrane</keyword>
<keyword evidence="3" id="KW-1185">Reference proteome</keyword>
<name>A0A127AWX0_9CAUD</name>
<proteinExistence type="predicted"/>